<name>A0A9D4UXV8_ADICA</name>
<dbReference type="OrthoDB" id="10069473at2759"/>
<dbReference type="Pfam" id="PF04818">
    <property type="entry name" value="CID"/>
    <property type="match status" value="1"/>
</dbReference>
<proteinExistence type="predicted"/>
<dbReference type="Gene3D" id="1.25.40.90">
    <property type="match status" value="1"/>
</dbReference>
<sequence>MNSAFNEQILAEKLKKLNNTQQSIETLSHWCIFHRKKAQTVVETWDKQLRELPKEQQVPFLYLANDILQNSRRRGLEFVREFWKVLPGALKDVIEKGDSRAHTVVFRLVDIWDERKVFGSRTRSLREELLGNDPPADLLEHRVKSNHSIKIKVPAGGIQEKLASAYRSVQDVVSDEDATLGRCNAAVSRIDGLEKEANTVRGSRESQDTTTLVEELQEQQKILSHCIEQLEMCELARAALVSCLKEALREQESKLELIRSQRQTARTQVEHAANLHQQLLSSSSAGAGEIVQLAPKENESNSTKDLEGDKYQWPPPATTEGTASVMDEPKKPTSAASAAAAEVAAKLAASSSSAQVLTSVLSSMVAEEASNLRSTSAPLDTSTGSMFGEKRQRLHGQVDVLQSTEGSLGNVHQPHTSLLPLQSASMQHYSGPLQLHMPSSQHAQSQYPLPPPLPPLPHFNTSNYAPAGMQSFGYTGVLHPPPTPPGMQGQVFAGGPQMVVNPYNPVIYPPLQPPGVSVYGQSSLPAPHPPRP</sequence>
<evidence type="ECO:0000259" key="3">
    <source>
        <dbReference type="PROSITE" id="PS51391"/>
    </source>
</evidence>
<keyword evidence="5" id="KW-1185">Reference proteome</keyword>
<dbReference type="GO" id="GO:0000993">
    <property type="term" value="F:RNA polymerase II complex binding"/>
    <property type="evidence" value="ECO:0007669"/>
    <property type="project" value="TreeGrafter"/>
</dbReference>
<dbReference type="EMBL" id="JABFUD020000009">
    <property type="protein sequence ID" value="KAI5075573.1"/>
    <property type="molecule type" value="Genomic_DNA"/>
</dbReference>
<evidence type="ECO:0000256" key="1">
    <source>
        <dbReference type="SAM" id="Coils"/>
    </source>
</evidence>
<dbReference type="CDD" id="cd16981">
    <property type="entry name" value="CID_RPRD_like"/>
    <property type="match status" value="1"/>
</dbReference>
<feature type="compositionally biased region" description="Basic and acidic residues" evidence="2">
    <location>
        <begin position="296"/>
        <end position="310"/>
    </location>
</feature>
<gene>
    <name evidence="4" type="ORF">GOP47_0009649</name>
</gene>
<comment type="caution">
    <text evidence="4">The sequence shown here is derived from an EMBL/GenBank/DDBJ whole genome shotgun (WGS) entry which is preliminary data.</text>
</comment>
<evidence type="ECO:0000313" key="5">
    <source>
        <dbReference type="Proteomes" id="UP000886520"/>
    </source>
</evidence>
<dbReference type="FunFam" id="1.25.40.90:FF:000018">
    <property type="entry name" value="ENTH/VHS family protein isoform 1"/>
    <property type="match status" value="1"/>
</dbReference>
<protein>
    <recommendedName>
        <fullName evidence="3">CID domain-containing protein</fullName>
    </recommendedName>
</protein>
<dbReference type="PANTHER" id="PTHR12460">
    <property type="entry name" value="CYCLIN-DEPENDENT KINASE INHIBITOR-RELATED PROTEIN"/>
    <property type="match status" value="1"/>
</dbReference>
<feature type="region of interest" description="Disordered" evidence="2">
    <location>
        <begin position="296"/>
        <end position="333"/>
    </location>
</feature>
<dbReference type="GO" id="GO:0005634">
    <property type="term" value="C:nucleus"/>
    <property type="evidence" value="ECO:0007669"/>
    <property type="project" value="UniProtKB-ARBA"/>
</dbReference>
<dbReference type="SUPFAM" id="SSF48464">
    <property type="entry name" value="ENTH/VHS domain"/>
    <property type="match status" value="1"/>
</dbReference>
<evidence type="ECO:0000313" key="4">
    <source>
        <dbReference type="EMBL" id="KAI5075573.1"/>
    </source>
</evidence>
<organism evidence="4 5">
    <name type="scientific">Adiantum capillus-veneris</name>
    <name type="common">Maidenhair fern</name>
    <dbReference type="NCBI Taxonomy" id="13818"/>
    <lineage>
        <taxon>Eukaryota</taxon>
        <taxon>Viridiplantae</taxon>
        <taxon>Streptophyta</taxon>
        <taxon>Embryophyta</taxon>
        <taxon>Tracheophyta</taxon>
        <taxon>Polypodiopsida</taxon>
        <taxon>Polypodiidae</taxon>
        <taxon>Polypodiales</taxon>
        <taxon>Pteridineae</taxon>
        <taxon>Pteridaceae</taxon>
        <taxon>Vittarioideae</taxon>
        <taxon>Adiantum</taxon>
    </lineage>
</organism>
<dbReference type="InterPro" id="IPR008942">
    <property type="entry name" value="ENTH_VHS"/>
</dbReference>
<dbReference type="SMART" id="SM00582">
    <property type="entry name" value="RPR"/>
    <property type="match status" value="1"/>
</dbReference>
<dbReference type="PROSITE" id="PS51391">
    <property type="entry name" value="CID"/>
    <property type="match status" value="1"/>
</dbReference>
<dbReference type="AlphaFoldDB" id="A0A9D4UXV8"/>
<evidence type="ECO:0000256" key="2">
    <source>
        <dbReference type="SAM" id="MobiDB-lite"/>
    </source>
</evidence>
<feature type="coiled-coil region" evidence="1">
    <location>
        <begin position="241"/>
        <end position="268"/>
    </location>
</feature>
<dbReference type="GO" id="GO:0031124">
    <property type="term" value="P:mRNA 3'-end processing"/>
    <property type="evidence" value="ECO:0007669"/>
    <property type="project" value="TreeGrafter"/>
</dbReference>
<accession>A0A9D4UXV8</accession>
<dbReference type="InterPro" id="IPR006569">
    <property type="entry name" value="CID_dom"/>
</dbReference>
<reference evidence="4" key="1">
    <citation type="submission" date="2021-01" db="EMBL/GenBank/DDBJ databases">
        <title>Adiantum capillus-veneris genome.</title>
        <authorList>
            <person name="Fang Y."/>
            <person name="Liao Q."/>
        </authorList>
    </citation>
    <scope>NUCLEOTIDE SEQUENCE</scope>
    <source>
        <strain evidence="4">H3</strain>
        <tissue evidence="4">Leaf</tissue>
    </source>
</reference>
<feature type="domain" description="CID" evidence="3">
    <location>
        <begin position="2"/>
        <end position="134"/>
    </location>
</feature>
<keyword evidence="1" id="KW-0175">Coiled coil</keyword>
<dbReference type="Proteomes" id="UP000886520">
    <property type="component" value="Chromosome 9"/>
</dbReference>
<dbReference type="PANTHER" id="PTHR12460:SF0">
    <property type="entry name" value="CID DOMAIN-CONTAINING PROTEIN-RELATED"/>
    <property type="match status" value="1"/>
</dbReference>